<dbReference type="SMART" id="SM00928">
    <property type="entry name" value="NADH_4Fe-4S"/>
    <property type="match status" value="1"/>
</dbReference>
<dbReference type="FunFam" id="1.20.1440.230:FF:000001">
    <property type="entry name" value="Mitochondrial NADH dehydrogenase flavoprotein 1"/>
    <property type="match status" value="1"/>
</dbReference>
<dbReference type="InterPro" id="IPR036249">
    <property type="entry name" value="Thioredoxin-like_sf"/>
</dbReference>
<keyword evidence="4" id="KW-0408">Iron</keyword>
<dbReference type="SUPFAM" id="SSF140490">
    <property type="entry name" value="Nqo1C-terminal domain-like"/>
    <property type="match status" value="1"/>
</dbReference>
<dbReference type="PROSITE" id="PS00198">
    <property type="entry name" value="4FE4S_FER_1"/>
    <property type="match status" value="1"/>
</dbReference>
<dbReference type="InterPro" id="IPR001949">
    <property type="entry name" value="NADH-UbQ_OxRdtase_51kDa_CS"/>
</dbReference>
<dbReference type="PANTHER" id="PTHR43578">
    <property type="entry name" value="NADH-QUINONE OXIDOREDUCTASE SUBUNIT F"/>
    <property type="match status" value="1"/>
</dbReference>
<dbReference type="GO" id="GO:0046872">
    <property type="term" value="F:metal ion binding"/>
    <property type="evidence" value="ECO:0007669"/>
    <property type="project" value="UniProtKB-KW"/>
</dbReference>
<gene>
    <name evidence="7" type="ORF">LZ11_02419</name>
</gene>
<dbReference type="Pfam" id="PF00037">
    <property type="entry name" value="Fer4"/>
    <property type="match status" value="2"/>
</dbReference>
<dbReference type="InterPro" id="IPR037225">
    <property type="entry name" value="Nuo51_FMN-bd_sf"/>
</dbReference>
<evidence type="ECO:0000256" key="4">
    <source>
        <dbReference type="ARBA" id="ARBA00023004"/>
    </source>
</evidence>
<dbReference type="PROSITE" id="PS51379">
    <property type="entry name" value="4FE4S_FER_2"/>
    <property type="match status" value="2"/>
</dbReference>
<dbReference type="InterPro" id="IPR011538">
    <property type="entry name" value="Nuo51_FMN-bd"/>
</dbReference>
<dbReference type="Gene3D" id="6.10.250.1450">
    <property type="match status" value="1"/>
</dbReference>
<keyword evidence="3" id="KW-0479">Metal-binding</keyword>
<keyword evidence="2" id="KW-0004">4Fe-4S</keyword>
<dbReference type="FunFam" id="3.40.50.11540:FF:000001">
    <property type="entry name" value="NADH dehydrogenase [ubiquinone] flavoprotein 1, mitochondrial"/>
    <property type="match status" value="1"/>
</dbReference>
<dbReference type="SUPFAM" id="SSF54862">
    <property type="entry name" value="4Fe-4S ferredoxins"/>
    <property type="match status" value="1"/>
</dbReference>
<evidence type="ECO:0000256" key="2">
    <source>
        <dbReference type="ARBA" id="ARBA00022485"/>
    </source>
</evidence>
<dbReference type="Gene3D" id="3.30.70.20">
    <property type="match status" value="1"/>
</dbReference>
<dbReference type="GO" id="GO:0010181">
    <property type="term" value="F:FMN binding"/>
    <property type="evidence" value="ECO:0007669"/>
    <property type="project" value="InterPro"/>
</dbReference>
<dbReference type="Pfam" id="PF01512">
    <property type="entry name" value="Complex1_51K"/>
    <property type="match status" value="1"/>
</dbReference>
<dbReference type="GO" id="GO:0008137">
    <property type="term" value="F:NADH dehydrogenase (ubiquinone) activity"/>
    <property type="evidence" value="ECO:0007669"/>
    <property type="project" value="InterPro"/>
</dbReference>
<dbReference type="GO" id="GO:0051539">
    <property type="term" value="F:4 iron, 4 sulfur cluster binding"/>
    <property type="evidence" value="ECO:0007669"/>
    <property type="project" value="UniProtKB-KW"/>
</dbReference>
<feature type="domain" description="4Fe-4S ferredoxin-type" evidence="6">
    <location>
        <begin position="546"/>
        <end position="575"/>
    </location>
</feature>
<evidence type="ECO:0000313" key="7">
    <source>
        <dbReference type="EMBL" id="TYP47445.1"/>
    </source>
</evidence>
<dbReference type="InterPro" id="IPR017900">
    <property type="entry name" value="4Fe4S_Fe_S_CS"/>
</dbReference>
<evidence type="ECO:0000256" key="1">
    <source>
        <dbReference type="ARBA" id="ARBA00007523"/>
    </source>
</evidence>
<evidence type="ECO:0000256" key="5">
    <source>
        <dbReference type="ARBA" id="ARBA00023014"/>
    </source>
</evidence>
<dbReference type="Proteomes" id="UP000322294">
    <property type="component" value="Unassembled WGS sequence"/>
</dbReference>
<keyword evidence="8" id="KW-1185">Reference proteome</keyword>
<dbReference type="AlphaFoldDB" id="A0A5S5AD61"/>
<dbReference type="InterPro" id="IPR017896">
    <property type="entry name" value="4Fe4S_Fe-S-bd"/>
</dbReference>
<dbReference type="CDD" id="cd02980">
    <property type="entry name" value="TRX_Fd_family"/>
    <property type="match status" value="1"/>
</dbReference>
<dbReference type="Gene3D" id="3.40.50.11540">
    <property type="entry name" value="NADH-ubiquinone oxidoreductase 51kDa subunit"/>
    <property type="match status" value="1"/>
</dbReference>
<dbReference type="SUPFAM" id="SSF142019">
    <property type="entry name" value="Nqo1 FMN-binding domain-like"/>
    <property type="match status" value="1"/>
</dbReference>
<dbReference type="EMBL" id="VNHO01000046">
    <property type="protein sequence ID" value="TYP47445.1"/>
    <property type="molecule type" value="Genomic_DNA"/>
</dbReference>
<comment type="similarity">
    <text evidence="1">Belongs to the complex I 51 kDa subunit family.</text>
</comment>
<name>A0A5S5AD61_9FIRM</name>
<dbReference type="Gene3D" id="3.10.20.600">
    <property type="match status" value="1"/>
</dbReference>
<evidence type="ECO:0000259" key="6">
    <source>
        <dbReference type="PROSITE" id="PS51379"/>
    </source>
</evidence>
<evidence type="ECO:0000256" key="3">
    <source>
        <dbReference type="ARBA" id="ARBA00022723"/>
    </source>
</evidence>
<sequence>MTGTPNNSGKTVLVCCGTGCLANNSMEIYKELKKRVEALGPGFAVRPVLKTTGCNGLCEKGPIVNILPDDIFYCRVRVSDVDEIFEKTILRGEVIERLLYLDTSTGRRVRSHKESEFYRRQLKIALRNIGQIDPASIDDYIERGGYNALKKALFEMSPELVISEIERSGLRGRGGAGFPTGYKWRQCKRVNSFPKYVVCNGDEGDPGAFMDRSIMEGDPHSVIEGMIIGAYAVGSKKGFIYIRDEYSLAVRNVSKAIEDAYSRGFLGRGIMGSGFNFDVEVVRGGGAFVCGESTALMASIEGRVGEPRVKYIRSTEKGLWGQPTVLNNVETWANVPVIIDRGADWFAAIGTDRSKGTKVFSLVGKVKNTGLIEVPMGITLREIIFDIGGGITGNGKFKAVQTGGPSGGCIPEALLDLPVDFDSLDRAGSMMGSGGMIVMDETTCMVEVARYYLKFLSEESCGKCTPCREGIRRMLEILEDICAGRGQEGDLELLLELSETVKEASLCGLGKTAPNPVLTTIKYFESEYLAHIRDKRCPAGVCRKLTSYRINTDLCRGCGLCAKKCPAGAISGKPGAPHIIDVSSCIVCGTCREVCRFNAVEVIGGRSE</sequence>
<dbReference type="Pfam" id="PF10589">
    <property type="entry name" value="NADH_4Fe-4S"/>
    <property type="match status" value="1"/>
</dbReference>
<dbReference type="PROSITE" id="PS00645">
    <property type="entry name" value="COMPLEX1_51K_2"/>
    <property type="match status" value="1"/>
</dbReference>
<reference evidence="7 8" key="1">
    <citation type="submission" date="2019-07" db="EMBL/GenBank/DDBJ databases">
        <title>Genomic Encyclopedia of Type Strains, Phase I: the one thousand microbial genomes (KMG-I) project.</title>
        <authorList>
            <person name="Kyrpides N."/>
        </authorList>
    </citation>
    <scope>NUCLEOTIDE SEQUENCE [LARGE SCALE GENOMIC DNA]</scope>
    <source>
        <strain evidence="7 8">DSM 16647</strain>
    </source>
</reference>
<accession>A0A5S5AD61</accession>
<feature type="domain" description="4Fe-4S ferredoxin-type" evidence="6">
    <location>
        <begin position="576"/>
        <end position="605"/>
    </location>
</feature>
<dbReference type="Gene3D" id="1.20.1440.230">
    <property type="entry name" value="NADH-ubiquinone oxidoreductase 51kDa subunit, iron-sulphur binding domain"/>
    <property type="match status" value="1"/>
</dbReference>
<proteinExistence type="inferred from homology"/>
<keyword evidence="5" id="KW-0411">Iron-sulfur</keyword>
<dbReference type="PANTHER" id="PTHR43578:SF3">
    <property type="entry name" value="NADH-QUINONE OXIDOREDUCTASE SUBUNIT F"/>
    <property type="match status" value="1"/>
</dbReference>
<comment type="caution">
    <text evidence="7">The sequence shown here is derived from an EMBL/GenBank/DDBJ whole genome shotgun (WGS) entry which is preliminary data.</text>
</comment>
<dbReference type="Gene3D" id="3.40.30.10">
    <property type="entry name" value="Glutaredoxin"/>
    <property type="match status" value="1"/>
</dbReference>
<organism evidence="7 8">
    <name type="scientific">Thermosediminibacter litoriperuensis</name>
    <dbReference type="NCBI Taxonomy" id="291989"/>
    <lineage>
        <taxon>Bacteria</taxon>
        <taxon>Bacillati</taxon>
        <taxon>Bacillota</taxon>
        <taxon>Clostridia</taxon>
        <taxon>Thermosediminibacterales</taxon>
        <taxon>Thermosediminibacteraceae</taxon>
        <taxon>Thermosediminibacter</taxon>
    </lineage>
</organism>
<dbReference type="SUPFAM" id="SSF142984">
    <property type="entry name" value="Nqo1 middle domain-like"/>
    <property type="match status" value="1"/>
</dbReference>
<dbReference type="InterPro" id="IPR019575">
    <property type="entry name" value="Nuop51_4Fe4S-bd"/>
</dbReference>
<evidence type="ECO:0000313" key="8">
    <source>
        <dbReference type="Proteomes" id="UP000322294"/>
    </source>
</evidence>
<protein>
    <submittedName>
        <fullName evidence="7">NADH-quinone oxidoreductase subunit F</fullName>
    </submittedName>
</protein>
<dbReference type="InterPro" id="IPR037207">
    <property type="entry name" value="Nuop51_4Fe4S-bd_sf"/>
</dbReference>
<dbReference type="SUPFAM" id="SSF52833">
    <property type="entry name" value="Thioredoxin-like"/>
    <property type="match status" value="1"/>
</dbReference>